<dbReference type="Proteomes" id="UP000006732">
    <property type="component" value="Chromosome"/>
</dbReference>
<dbReference type="RefSeq" id="WP_011734777.1">
    <property type="nucleotide sequence ID" value="NC_008609.1"/>
</dbReference>
<dbReference type="EMBL" id="CP000482">
    <property type="protein sequence ID" value="ABK98465.1"/>
    <property type="molecule type" value="Genomic_DNA"/>
</dbReference>
<reference evidence="2 3" key="1">
    <citation type="submission" date="2006-10" db="EMBL/GenBank/DDBJ databases">
        <title>Complete sequence of chromosome of Pelobacter propionicus DSM 2379.</title>
        <authorList>
            <consortium name="US DOE Joint Genome Institute"/>
            <person name="Copeland A."/>
            <person name="Lucas S."/>
            <person name="Lapidus A."/>
            <person name="Barry K."/>
            <person name="Detter J.C."/>
            <person name="Glavina del Rio T."/>
            <person name="Hammon N."/>
            <person name="Israni S."/>
            <person name="Dalin E."/>
            <person name="Tice H."/>
            <person name="Pitluck S."/>
            <person name="Saunders E."/>
            <person name="Brettin T."/>
            <person name="Bruce D."/>
            <person name="Han C."/>
            <person name="Tapia R."/>
            <person name="Schmutz J."/>
            <person name="Larimer F."/>
            <person name="Land M."/>
            <person name="Hauser L."/>
            <person name="Kyrpides N."/>
            <person name="Kim E."/>
            <person name="Lovley D."/>
            <person name="Richardson P."/>
        </authorList>
    </citation>
    <scope>NUCLEOTIDE SEQUENCE [LARGE SCALE GENOMIC DNA]</scope>
    <source>
        <strain evidence="3">DSM 2379 / NBRC 103807 / OttBd1</strain>
    </source>
</reference>
<organism evidence="2 3">
    <name type="scientific">Pelobacter propionicus (strain DSM 2379 / NBRC 103807 / OttBd1)</name>
    <dbReference type="NCBI Taxonomy" id="338966"/>
    <lineage>
        <taxon>Bacteria</taxon>
        <taxon>Pseudomonadati</taxon>
        <taxon>Thermodesulfobacteriota</taxon>
        <taxon>Desulfuromonadia</taxon>
        <taxon>Desulfuromonadales</taxon>
        <taxon>Desulfuromonadaceae</taxon>
        <taxon>Pelobacter</taxon>
    </lineage>
</organism>
<dbReference type="eggNOG" id="COG1993">
    <property type="taxonomic scope" value="Bacteria"/>
</dbReference>
<dbReference type="OrthoDB" id="7559118at2"/>
<keyword evidence="3" id="KW-1185">Reference proteome</keyword>
<dbReference type="InterPro" id="IPR015867">
    <property type="entry name" value="N-reg_PII/ATP_PRibTrfase_C"/>
</dbReference>
<dbReference type="InterPro" id="IPR011322">
    <property type="entry name" value="N-reg_PII-like_a/b"/>
</dbReference>
<dbReference type="STRING" id="338966.Ppro_0836"/>
<comment type="similarity">
    <text evidence="1">Belongs to the UPF0166 family.</text>
</comment>
<evidence type="ECO:0000313" key="3">
    <source>
        <dbReference type="Proteomes" id="UP000006732"/>
    </source>
</evidence>
<name>A1AM95_PELPD</name>
<dbReference type="Pfam" id="PF02641">
    <property type="entry name" value="DUF190"/>
    <property type="match status" value="1"/>
</dbReference>
<gene>
    <name evidence="2" type="ordered locus">Ppro_0836</name>
</gene>
<dbReference type="SUPFAM" id="SSF54913">
    <property type="entry name" value="GlnB-like"/>
    <property type="match status" value="1"/>
</dbReference>
<dbReference type="Gene3D" id="3.30.70.120">
    <property type="match status" value="1"/>
</dbReference>
<protein>
    <submittedName>
        <fullName evidence="2">Uncharacterized protein</fullName>
    </submittedName>
</protein>
<proteinExistence type="inferred from homology"/>
<dbReference type="KEGG" id="ppd:Ppro_0836"/>
<dbReference type="InterPro" id="IPR003793">
    <property type="entry name" value="UPF0166"/>
</dbReference>
<evidence type="ECO:0000313" key="2">
    <source>
        <dbReference type="EMBL" id="ABK98465.1"/>
    </source>
</evidence>
<dbReference type="AlphaFoldDB" id="A1AM95"/>
<accession>A1AM95</accession>
<sequence length="151" mass="17280">MPHRHQVTSREIGQVRIYMTQGERRKSSRNGLRKLLSGNPPLYKEIIRAAKSFGLLNATAHHTQYGFSGRGQLQADDMEIANPDQNLCVELIGPRAQLEQFCRRHGKLLADKVVIYKHMEHWEIRARGLHADQAPVTDYLEPETVITDDPE</sequence>
<dbReference type="HOGENOM" id="CLU_153829_0_0_7"/>
<evidence type="ECO:0000256" key="1">
    <source>
        <dbReference type="ARBA" id="ARBA00010554"/>
    </source>
</evidence>